<feature type="transmembrane region" description="Helical" evidence="7">
    <location>
        <begin position="292"/>
        <end position="311"/>
    </location>
</feature>
<evidence type="ECO:0000256" key="5">
    <source>
        <dbReference type="ARBA" id="ARBA00022989"/>
    </source>
</evidence>
<dbReference type="Pfam" id="PF01925">
    <property type="entry name" value="TauE"/>
    <property type="match status" value="1"/>
</dbReference>
<keyword evidence="3" id="KW-1003">Cell membrane</keyword>
<name>A0A7S4AIP6_9STRA</name>
<dbReference type="EMBL" id="HBIX01013336">
    <property type="protein sequence ID" value="CAE0717108.1"/>
    <property type="molecule type" value="Transcribed_RNA"/>
</dbReference>
<feature type="transmembrane region" description="Helical" evidence="7">
    <location>
        <begin position="25"/>
        <end position="52"/>
    </location>
</feature>
<organism evidence="8">
    <name type="scientific">Pseudo-nitzschia australis</name>
    <dbReference type="NCBI Taxonomy" id="44445"/>
    <lineage>
        <taxon>Eukaryota</taxon>
        <taxon>Sar</taxon>
        <taxon>Stramenopiles</taxon>
        <taxon>Ochrophyta</taxon>
        <taxon>Bacillariophyta</taxon>
        <taxon>Bacillariophyceae</taxon>
        <taxon>Bacillariophycidae</taxon>
        <taxon>Bacillariales</taxon>
        <taxon>Bacillariaceae</taxon>
        <taxon>Pseudo-nitzschia</taxon>
    </lineage>
</organism>
<feature type="transmembrane region" description="Helical" evidence="7">
    <location>
        <begin position="237"/>
        <end position="254"/>
    </location>
</feature>
<keyword evidence="5 7" id="KW-1133">Transmembrane helix</keyword>
<dbReference type="InterPro" id="IPR052017">
    <property type="entry name" value="TSUP"/>
</dbReference>
<dbReference type="GO" id="GO:0005886">
    <property type="term" value="C:plasma membrane"/>
    <property type="evidence" value="ECO:0007669"/>
    <property type="project" value="UniProtKB-SubCell"/>
</dbReference>
<sequence>MDVPQKLQVLGKSSWFMGQAQEAQLVVGLVMAFSAFAQALTGFGFAVVAVGAMSTMPWLLHSELFNVITPVAATLGAMVGFILLIPFAVAGSDGDNDSDGDNVNEDNPGLEWDQILPLLIPCTVLTPVGMQLNNMVDPLLATRVLAALIMGFVVYKLVPTVTDALHKHNGDATGAVVASTADDADDAAPSPLQSRTAAIILGSAAGIFGGAFDVQGPPLCVFGDAAGWSPARFRNNVLAVVCLNSALVVAIDAVQGTLGDFYYCYFCLTSLPGVLLGVVAGQYASSRIDPGLFKNLVLVMCLGLGLQLLTVS</sequence>
<dbReference type="AlphaFoldDB" id="A0A7S4AIP6"/>
<accession>A0A7S4AIP6</accession>
<evidence type="ECO:0000256" key="2">
    <source>
        <dbReference type="ARBA" id="ARBA00022448"/>
    </source>
</evidence>
<reference evidence="8" key="1">
    <citation type="submission" date="2021-01" db="EMBL/GenBank/DDBJ databases">
        <authorList>
            <person name="Corre E."/>
            <person name="Pelletier E."/>
            <person name="Niang G."/>
            <person name="Scheremetjew M."/>
            <person name="Finn R."/>
            <person name="Kale V."/>
            <person name="Holt S."/>
            <person name="Cochrane G."/>
            <person name="Meng A."/>
            <person name="Brown T."/>
            <person name="Cohen L."/>
        </authorList>
    </citation>
    <scope>NUCLEOTIDE SEQUENCE</scope>
    <source>
        <strain evidence="8">10249 10 AB</strain>
    </source>
</reference>
<gene>
    <name evidence="8" type="ORF">PAUS00366_LOCUS9860</name>
</gene>
<feature type="transmembrane region" description="Helical" evidence="7">
    <location>
        <begin position="140"/>
        <end position="158"/>
    </location>
</feature>
<evidence type="ECO:0000313" key="8">
    <source>
        <dbReference type="EMBL" id="CAE0717108.1"/>
    </source>
</evidence>
<protein>
    <recommendedName>
        <fullName evidence="9">Membrane transporter protein</fullName>
    </recommendedName>
</protein>
<evidence type="ECO:0000256" key="1">
    <source>
        <dbReference type="ARBA" id="ARBA00004651"/>
    </source>
</evidence>
<keyword evidence="2" id="KW-0813">Transport</keyword>
<evidence type="ECO:0000256" key="4">
    <source>
        <dbReference type="ARBA" id="ARBA00022692"/>
    </source>
</evidence>
<proteinExistence type="predicted"/>
<evidence type="ECO:0000256" key="6">
    <source>
        <dbReference type="ARBA" id="ARBA00023136"/>
    </source>
</evidence>
<dbReference type="InterPro" id="IPR002781">
    <property type="entry name" value="TM_pro_TauE-like"/>
</dbReference>
<evidence type="ECO:0000256" key="3">
    <source>
        <dbReference type="ARBA" id="ARBA00022475"/>
    </source>
</evidence>
<feature type="transmembrane region" description="Helical" evidence="7">
    <location>
        <begin position="64"/>
        <end position="89"/>
    </location>
</feature>
<dbReference type="PANTHER" id="PTHR30269">
    <property type="entry name" value="TRANSMEMBRANE PROTEIN YFCA"/>
    <property type="match status" value="1"/>
</dbReference>
<dbReference type="PANTHER" id="PTHR30269:SF37">
    <property type="entry name" value="MEMBRANE TRANSPORTER PROTEIN"/>
    <property type="match status" value="1"/>
</dbReference>
<evidence type="ECO:0000256" key="7">
    <source>
        <dbReference type="SAM" id="Phobius"/>
    </source>
</evidence>
<evidence type="ECO:0008006" key="9">
    <source>
        <dbReference type="Google" id="ProtNLM"/>
    </source>
</evidence>
<feature type="transmembrane region" description="Helical" evidence="7">
    <location>
        <begin position="260"/>
        <end position="280"/>
    </location>
</feature>
<comment type="subcellular location">
    <subcellularLocation>
        <location evidence="1">Cell membrane</location>
        <topology evidence="1">Multi-pass membrane protein</topology>
    </subcellularLocation>
</comment>
<keyword evidence="6 7" id="KW-0472">Membrane</keyword>
<keyword evidence="4 7" id="KW-0812">Transmembrane</keyword>